<feature type="compositionally biased region" description="Polar residues" evidence="1">
    <location>
        <begin position="27"/>
        <end position="40"/>
    </location>
</feature>
<organism evidence="3 4">
    <name type="scientific">Proteiniborus ethanoligenes</name>
    <dbReference type="NCBI Taxonomy" id="415015"/>
    <lineage>
        <taxon>Bacteria</taxon>
        <taxon>Bacillati</taxon>
        <taxon>Bacillota</taxon>
        <taxon>Clostridia</taxon>
        <taxon>Eubacteriales</taxon>
        <taxon>Proteiniborus</taxon>
    </lineage>
</organism>
<name>A0A1H3QCD8_9FIRM</name>
<feature type="region of interest" description="Disordered" evidence="1">
    <location>
        <begin position="27"/>
        <end position="49"/>
    </location>
</feature>
<dbReference type="RefSeq" id="WP_091730321.1">
    <property type="nucleotide sequence ID" value="NZ_FNQE01000019.1"/>
</dbReference>
<keyword evidence="2" id="KW-0732">Signal</keyword>
<evidence type="ECO:0000256" key="1">
    <source>
        <dbReference type="SAM" id="MobiDB-lite"/>
    </source>
</evidence>
<reference evidence="3 4" key="1">
    <citation type="submission" date="2016-10" db="EMBL/GenBank/DDBJ databases">
        <authorList>
            <person name="de Groot N.N."/>
        </authorList>
    </citation>
    <scope>NUCLEOTIDE SEQUENCE [LARGE SCALE GENOMIC DNA]</scope>
    <source>
        <strain evidence="3 4">DSM 21650</strain>
    </source>
</reference>
<dbReference type="PROSITE" id="PS51257">
    <property type="entry name" value="PROKAR_LIPOPROTEIN"/>
    <property type="match status" value="1"/>
</dbReference>
<dbReference type="OrthoDB" id="384237at2"/>
<evidence type="ECO:0000313" key="4">
    <source>
        <dbReference type="Proteomes" id="UP000198625"/>
    </source>
</evidence>
<feature type="signal peptide" evidence="2">
    <location>
        <begin position="1"/>
        <end position="22"/>
    </location>
</feature>
<dbReference type="STRING" id="415015.SAMN05660462_01895"/>
<proteinExistence type="predicted"/>
<keyword evidence="3" id="KW-0449">Lipoprotein</keyword>
<keyword evidence="4" id="KW-1185">Reference proteome</keyword>
<evidence type="ECO:0000256" key="2">
    <source>
        <dbReference type="SAM" id="SignalP"/>
    </source>
</evidence>
<gene>
    <name evidence="3" type="ORF">SAMN05660462_01895</name>
</gene>
<dbReference type="Proteomes" id="UP000198625">
    <property type="component" value="Unassembled WGS sequence"/>
</dbReference>
<dbReference type="AlphaFoldDB" id="A0A1H3QCD8"/>
<dbReference type="Gene3D" id="3.90.1010.20">
    <property type="match status" value="2"/>
</dbReference>
<protein>
    <submittedName>
        <fullName evidence="3">Major membrane immunogen, membrane-anchored lipoprotein</fullName>
    </submittedName>
</protein>
<accession>A0A1H3QCD8</accession>
<feature type="chain" id="PRO_5038748856" evidence="2">
    <location>
        <begin position="23"/>
        <end position="294"/>
    </location>
</feature>
<dbReference type="EMBL" id="FNQE01000019">
    <property type="protein sequence ID" value="SDZ11017.1"/>
    <property type="molecule type" value="Genomic_DNA"/>
</dbReference>
<evidence type="ECO:0000313" key="3">
    <source>
        <dbReference type="EMBL" id="SDZ11017.1"/>
    </source>
</evidence>
<sequence>MKRNKILTIGLSLVLAAGLLVGCGSKTEQPANNEQPNTQTEAPAGNNAPAEAGAYQDGIYFAQQEFNERTGWKYMVTIEVKDGKIVAADWNGAHKDAGKDKNTLSEAGEYVMVEGGTPWHKQAEVMENYLIEKQDPTDIKYLDDDGHVDVVSGVSIKVKDFFELAEAALANGPVEKGKYTDGAYHAEDAEFAEKSGWKNTVDLTVVNGYIVAAKWNAVHKDGGDDKATQSINGQYVMTQDGMPWHEQAAIMEAHLLETQDPTAIELKDDGKTDAFAGVSMGVADFFRLAEEALK</sequence>